<evidence type="ECO:0000313" key="4">
    <source>
        <dbReference type="Proteomes" id="UP000001998"/>
    </source>
</evidence>
<proteinExistence type="predicted"/>
<dbReference type="GeneID" id="5291062"/>
<feature type="domain" description="Peptidoglycan binding-like" evidence="1">
    <location>
        <begin position="24"/>
        <end position="60"/>
    </location>
</feature>
<name>A6N3D4_9CAUD</name>
<evidence type="ECO:0000313" key="3">
    <source>
        <dbReference type="EMBL" id="ABR10561.1"/>
    </source>
</evidence>
<dbReference type="InterPro" id="IPR024408">
    <property type="entry name" value="Muramidase"/>
</dbReference>
<organism evidence="3 4">
    <name type="scientific">Burkholderia phage BcepNY3</name>
    <dbReference type="NCBI Taxonomy" id="2881397"/>
    <lineage>
        <taxon>Viruses</taxon>
        <taxon>Duplodnaviria</taxon>
        <taxon>Heunggongvirae</taxon>
        <taxon>Uroviricota</taxon>
        <taxon>Caudoviricetes</taxon>
        <taxon>Naesvirus</taxon>
        <taxon>Naesvirus bcepNY3</taxon>
    </lineage>
</organism>
<accession>A6N3D4</accession>
<dbReference type="Pfam" id="PF11860">
    <property type="entry name" value="Muramidase"/>
    <property type="match status" value="1"/>
</dbReference>
<evidence type="ECO:0000259" key="2">
    <source>
        <dbReference type="Pfam" id="PF11860"/>
    </source>
</evidence>
<dbReference type="SUPFAM" id="SSF47090">
    <property type="entry name" value="PGBD-like"/>
    <property type="match status" value="1"/>
</dbReference>
<dbReference type="Gene3D" id="1.10.101.10">
    <property type="entry name" value="PGBD-like superfamily/PGBD"/>
    <property type="match status" value="1"/>
</dbReference>
<dbReference type="EMBL" id="EF602154">
    <property type="protein sequence ID" value="ABR10561.1"/>
    <property type="molecule type" value="Genomic_DNA"/>
</dbReference>
<evidence type="ECO:0000259" key="1">
    <source>
        <dbReference type="Pfam" id="PF01471"/>
    </source>
</evidence>
<dbReference type="KEGG" id="vg:5291062"/>
<dbReference type="InterPro" id="IPR036366">
    <property type="entry name" value="PGBDSf"/>
</dbReference>
<dbReference type="Pfam" id="PF01471">
    <property type="entry name" value="PG_binding_1"/>
    <property type="match status" value="1"/>
</dbReference>
<dbReference type="Proteomes" id="UP000001998">
    <property type="component" value="Segment"/>
</dbReference>
<keyword evidence="4" id="KW-1185">Reference proteome</keyword>
<sequence>MAAPLIVGASGRAVVFLQSRLGLAQSGQFDAGVATALRQWQEAHGMTPDGVYGSQTNAVMTARALSDIADAAARLRVDVPAFQAIIQVETTGSGFLPDGRPRILLERHKVWAATSPAQRVLLGAQDCNPTPGGYATGPDADARGAGEWVRFERVAAVTGDEVAAQCCSWGLGQVMGANYATCGFTNAVGLMFASALNERAQLDVMVRFALPQAGLLGALRAHQWAAVARIWNGPNFAINRYDTKLAEAYTALTSQ</sequence>
<dbReference type="InterPro" id="IPR036365">
    <property type="entry name" value="PGBD-like_sf"/>
</dbReference>
<gene>
    <name evidence="3" type="ORF">BcepNY3gene26</name>
</gene>
<protein>
    <submittedName>
        <fullName evidence="3">Endolysin</fullName>
    </submittedName>
</protein>
<reference evidence="3 4" key="1">
    <citation type="submission" date="2007-05" db="EMBL/GenBank/DDBJ databases">
        <title>Complete genomic sequence of phage BcepNY3, a new member of the Burkholderia phage Bcep781 family.</title>
        <authorList>
            <person name="Summer E.J."/>
            <person name="Orchard R.C."/>
            <person name="Attenhofer K."/>
            <person name="Coffey A."/>
            <person name="Gill J.J."/>
            <person name="Gonzalez C.F."/>
            <person name="Young R."/>
        </authorList>
    </citation>
    <scope>NUCLEOTIDE SEQUENCE [LARGE SCALE GENOMIC DNA]</scope>
</reference>
<dbReference type="RefSeq" id="YP_001294864.1">
    <property type="nucleotide sequence ID" value="NC_009604.1"/>
</dbReference>
<feature type="domain" description="N-acetylmuramidase" evidence="2">
    <location>
        <begin position="79"/>
        <end position="252"/>
    </location>
</feature>
<dbReference type="InterPro" id="IPR002477">
    <property type="entry name" value="Peptidoglycan-bd-like"/>
</dbReference>